<sequence length="106" mass="10318">MPLPRLALSNLLAMPMLIGSLAVAAAQSTTPSGSTTTPDTPANAPKTGPSSGTAPGNEGSTGWTGGTGGAFTGTSNHAPTPASPNQHPETVEGVNPKPGTTTTPSR</sequence>
<evidence type="ECO:0000313" key="3">
    <source>
        <dbReference type="EMBL" id="MDC7789330.1"/>
    </source>
</evidence>
<keyword evidence="2" id="KW-0732">Signal</keyword>
<evidence type="ECO:0000313" key="4">
    <source>
        <dbReference type="Proteomes" id="UP001165652"/>
    </source>
</evidence>
<evidence type="ECO:0000256" key="2">
    <source>
        <dbReference type="SAM" id="SignalP"/>
    </source>
</evidence>
<feature type="chain" id="PRO_5045053812" description="Proteophosphoglycan ppg4" evidence="2">
    <location>
        <begin position="25"/>
        <end position="106"/>
    </location>
</feature>
<dbReference type="EMBL" id="JAQQLI010000068">
    <property type="protein sequence ID" value="MDC7789330.1"/>
    <property type="molecule type" value="Genomic_DNA"/>
</dbReference>
<feature type="signal peptide" evidence="2">
    <location>
        <begin position="1"/>
        <end position="24"/>
    </location>
</feature>
<feature type="compositionally biased region" description="Low complexity" evidence="1">
    <location>
        <begin position="28"/>
        <end position="41"/>
    </location>
</feature>
<feature type="compositionally biased region" description="Gly residues" evidence="1">
    <location>
        <begin position="62"/>
        <end position="71"/>
    </location>
</feature>
<reference evidence="3" key="1">
    <citation type="journal article" date="2023" name="Microbiol Resour">
        <title>Genome Sequences of Rhodoplanes serenus and Two Thermotolerant Strains, Rhodoplanes tepidamans and 'Rhodoplanes cryptolactis,' Further Refine the Genus.</title>
        <authorList>
            <person name="Rayyan A.A."/>
            <person name="Kyndt J.A."/>
        </authorList>
    </citation>
    <scope>NUCLEOTIDE SEQUENCE</scope>
    <source>
        <strain evidence="3">DSM 9987</strain>
    </source>
</reference>
<name>A0ABT5JHX9_RHOTP</name>
<accession>A0ABT5JHX9</accession>
<keyword evidence="4" id="KW-1185">Reference proteome</keyword>
<evidence type="ECO:0000256" key="1">
    <source>
        <dbReference type="SAM" id="MobiDB-lite"/>
    </source>
</evidence>
<organism evidence="3 4">
    <name type="scientific">Rhodoplanes tepidamans</name>
    <name type="common">Rhodoplanes cryptolactis</name>
    <dbReference type="NCBI Taxonomy" id="200616"/>
    <lineage>
        <taxon>Bacteria</taxon>
        <taxon>Pseudomonadati</taxon>
        <taxon>Pseudomonadota</taxon>
        <taxon>Alphaproteobacteria</taxon>
        <taxon>Hyphomicrobiales</taxon>
        <taxon>Nitrobacteraceae</taxon>
        <taxon>Rhodoplanes</taxon>
    </lineage>
</organism>
<gene>
    <name evidence="3" type="ORF">PQJ73_26920</name>
</gene>
<dbReference type="Proteomes" id="UP001165652">
    <property type="component" value="Unassembled WGS sequence"/>
</dbReference>
<evidence type="ECO:0008006" key="5">
    <source>
        <dbReference type="Google" id="ProtNLM"/>
    </source>
</evidence>
<comment type="caution">
    <text evidence="3">The sequence shown here is derived from an EMBL/GenBank/DDBJ whole genome shotgun (WGS) entry which is preliminary data.</text>
</comment>
<dbReference type="RefSeq" id="WP_272780157.1">
    <property type="nucleotide sequence ID" value="NZ_JAQQLI010000068.1"/>
</dbReference>
<feature type="region of interest" description="Disordered" evidence="1">
    <location>
        <begin position="24"/>
        <end position="106"/>
    </location>
</feature>
<protein>
    <recommendedName>
        <fullName evidence="5">Proteophosphoglycan ppg4</fullName>
    </recommendedName>
</protein>
<proteinExistence type="predicted"/>
<feature type="compositionally biased region" description="Polar residues" evidence="1">
    <location>
        <begin position="75"/>
        <end position="88"/>
    </location>
</feature>
<reference evidence="3" key="2">
    <citation type="submission" date="2023-02" db="EMBL/GenBank/DDBJ databases">
        <authorList>
            <person name="Rayyan A."/>
            <person name="Meyer T."/>
            <person name="Kyndt J.A."/>
        </authorList>
    </citation>
    <scope>NUCLEOTIDE SEQUENCE</scope>
    <source>
        <strain evidence="3">DSM 9987</strain>
    </source>
</reference>